<accession>A0A166BJ99</accession>
<gene>
    <name evidence="2" type="ORF">EXIGLDRAFT_602926</name>
</gene>
<evidence type="ECO:0000256" key="1">
    <source>
        <dbReference type="SAM" id="MobiDB-lite"/>
    </source>
</evidence>
<organism evidence="2 3">
    <name type="scientific">Exidia glandulosa HHB12029</name>
    <dbReference type="NCBI Taxonomy" id="1314781"/>
    <lineage>
        <taxon>Eukaryota</taxon>
        <taxon>Fungi</taxon>
        <taxon>Dikarya</taxon>
        <taxon>Basidiomycota</taxon>
        <taxon>Agaricomycotina</taxon>
        <taxon>Agaricomycetes</taxon>
        <taxon>Auriculariales</taxon>
        <taxon>Exidiaceae</taxon>
        <taxon>Exidia</taxon>
    </lineage>
</organism>
<evidence type="ECO:0000313" key="3">
    <source>
        <dbReference type="Proteomes" id="UP000077266"/>
    </source>
</evidence>
<dbReference type="InParanoid" id="A0A166BJ99"/>
<evidence type="ECO:0000313" key="2">
    <source>
        <dbReference type="EMBL" id="KZW01600.1"/>
    </source>
</evidence>
<name>A0A166BJ99_EXIGL</name>
<keyword evidence="3" id="KW-1185">Reference proteome</keyword>
<dbReference type="SUPFAM" id="SSF52540">
    <property type="entry name" value="P-loop containing nucleoside triphosphate hydrolases"/>
    <property type="match status" value="1"/>
</dbReference>
<feature type="compositionally biased region" description="Basic residues" evidence="1">
    <location>
        <begin position="372"/>
        <end position="385"/>
    </location>
</feature>
<feature type="region of interest" description="Disordered" evidence="1">
    <location>
        <begin position="363"/>
        <end position="385"/>
    </location>
</feature>
<reference evidence="2 3" key="1">
    <citation type="journal article" date="2016" name="Mol. Biol. Evol.">
        <title>Comparative Genomics of Early-Diverging Mushroom-Forming Fungi Provides Insights into the Origins of Lignocellulose Decay Capabilities.</title>
        <authorList>
            <person name="Nagy L.G."/>
            <person name="Riley R."/>
            <person name="Tritt A."/>
            <person name="Adam C."/>
            <person name="Daum C."/>
            <person name="Floudas D."/>
            <person name="Sun H."/>
            <person name="Yadav J.S."/>
            <person name="Pangilinan J."/>
            <person name="Larsson K.H."/>
            <person name="Matsuura K."/>
            <person name="Barry K."/>
            <person name="Labutti K."/>
            <person name="Kuo R."/>
            <person name="Ohm R.A."/>
            <person name="Bhattacharya S.S."/>
            <person name="Shirouzu T."/>
            <person name="Yoshinaga Y."/>
            <person name="Martin F.M."/>
            <person name="Grigoriev I.V."/>
            <person name="Hibbett D.S."/>
        </authorList>
    </citation>
    <scope>NUCLEOTIDE SEQUENCE [LARGE SCALE GENOMIC DNA]</scope>
    <source>
        <strain evidence="2 3">HHB12029</strain>
    </source>
</reference>
<dbReference type="InterPro" id="IPR027417">
    <property type="entry name" value="P-loop_NTPase"/>
</dbReference>
<dbReference type="AlphaFoldDB" id="A0A166BJ99"/>
<dbReference type="Proteomes" id="UP000077266">
    <property type="component" value="Unassembled WGS sequence"/>
</dbReference>
<proteinExistence type="predicted"/>
<dbReference type="STRING" id="1314781.A0A166BJ99"/>
<dbReference type="OrthoDB" id="3247165at2759"/>
<dbReference type="EMBL" id="KV425893">
    <property type="protein sequence ID" value="KZW01600.1"/>
    <property type="molecule type" value="Genomic_DNA"/>
</dbReference>
<sequence>MRQQESTSEDDMFRMALVNMRHRRCTEEDLQFLKSLVVARNEKDSVLADPEYRHVSIITGLNAQRDPINAKGCEKFAEDTGQELHEFHAVDHIGQGDDDPGARKRKGRKRWIAGMKEETRNLLWSLTHYSSENVPGVLRLCKGMPVIIKKNQATELGVTNGGEGIVVDWISRPVLNGKQALDVLFVELTNNKASVQVEGLPPNVVPVCAETDNVECELPSGALLTIRRTQVRVLPNFAMTDFASQGKTRERNVVDLSRLRGHQACYTALSRSACAAKTVIIRDFSTGKLRGGLSPHLLAEYRDLEILDDMTRLEFEGTLPTVVNSTLRYARIAQFLKTQPRDYLPPNMHPTLKWSAGDLKRKSTEQIESIPSKKKRTTAKNRQQPKHVRAVNGNLPPVGNAVRTAPSTARPVGVANAIPRPVGLKWDSINYSCAYDALFTALYHAWLTNTQPMSRYMRYSTPVLSMLLDGFIGFAEKKITFEGARDRVRAYLHSLKPNMFKYGREGCVIQDLTEVAMDSPVTRWVLKVKCGHCGNDSTALSVPARLIIVPDARDSERYLKQYLLEKGMPPTCCEGFPYRSDDVTIIEGPYMFGMTADFHASNMPITTAIDGNTTAWRLASVIYYGDFHFVMRHIDPQGSIWYHDGMKEGGTGSYDGKLNAVDRSLLSSKRGSNATVCNLTVVLYTRER</sequence>
<protein>
    <submittedName>
        <fullName evidence="2">Uncharacterized protein</fullName>
    </submittedName>
</protein>